<dbReference type="AlphaFoldDB" id="A0A8K0VZF5"/>
<organism evidence="2 3">
    <name type="scientific">Paraphoma chrysanthemicola</name>
    <dbReference type="NCBI Taxonomy" id="798071"/>
    <lineage>
        <taxon>Eukaryota</taxon>
        <taxon>Fungi</taxon>
        <taxon>Dikarya</taxon>
        <taxon>Ascomycota</taxon>
        <taxon>Pezizomycotina</taxon>
        <taxon>Dothideomycetes</taxon>
        <taxon>Pleosporomycetidae</taxon>
        <taxon>Pleosporales</taxon>
        <taxon>Pleosporineae</taxon>
        <taxon>Phaeosphaeriaceae</taxon>
        <taxon>Paraphoma</taxon>
    </lineage>
</organism>
<sequence length="706" mass="77904">MPTQAQLQPLTRQVQSYLTRLRAKLKYGGLLHVLESFPEVGTFTFFDARILGEPAICFRLGFRPQVDDVLATSWAFVLLASTDNTPPVLFRDEAPSVSRSGAPPQLTPRSAASLLRKAERLEPPFCFLQFDPHDNATNVRGMLCAVVLDYSLLSGLSDHALKWSSFEGSFFQALTYIKESFSFQQWRDGGVQISKEAMQLDGLVFGAGSDSGLHTTGADLATPAKADSLDVTCIRSLGSAIDIQSGTDLAKFKILLGNEFGILDAIPPLPVVIKPQDVFPDYFPYRLHIGTYRDVDAYLYPIQNGNGKITIVAHDAGGISKAWNLFELNGLELFEPFATLMRPVSLQARTRGNRIRYMVYYYYMLAENAGLSGSPRFSITESMIPTFLSSCRYLKSAIFDPTNTPLLRPSKGLRTVLRRSLIVKLILPPASLAMITDMPLRTSSAKLSSSEEKQRVPRRITNLSFSARRDEQAISAATSIGPSQSLHNDKDANAISRKLTGGSNHHSELLAARRSRDLSHDSGFASSRASPAHLAIMTSADQQARPKPSPSLVASPALDQNSVQHRAVSPLTMTSGVDAMEVDSTVQPRTPPPPVVIRGDPTNVASKLKSYSHIIDLCSDEDDDEISDPHKFEVELTPEVEELFRVHHQASEIIDDDELRMPARKTRNRIPTQPMSEDDDIMQVDGRSWKLASRRRDLGSPLLPPD</sequence>
<dbReference type="EMBL" id="JAGMVJ010000009">
    <property type="protein sequence ID" value="KAH7087466.1"/>
    <property type="molecule type" value="Genomic_DNA"/>
</dbReference>
<feature type="region of interest" description="Disordered" evidence="1">
    <location>
        <begin position="539"/>
        <end position="563"/>
    </location>
</feature>
<feature type="region of interest" description="Disordered" evidence="1">
    <location>
        <begin position="662"/>
        <end position="684"/>
    </location>
</feature>
<comment type="caution">
    <text evidence="2">The sequence shown here is derived from an EMBL/GenBank/DDBJ whole genome shotgun (WGS) entry which is preliminary data.</text>
</comment>
<feature type="region of interest" description="Disordered" evidence="1">
    <location>
        <begin position="443"/>
        <end position="464"/>
    </location>
</feature>
<protein>
    <submittedName>
        <fullName evidence="2">Uncharacterized protein</fullName>
    </submittedName>
</protein>
<gene>
    <name evidence="2" type="ORF">FB567DRAFT_346206</name>
</gene>
<proteinExistence type="predicted"/>
<dbReference type="OrthoDB" id="3683952at2759"/>
<evidence type="ECO:0000313" key="2">
    <source>
        <dbReference type="EMBL" id="KAH7087466.1"/>
    </source>
</evidence>
<evidence type="ECO:0000256" key="1">
    <source>
        <dbReference type="SAM" id="MobiDB-lite"/>
    </source>
</evidence>
<dbReference type="Proteomes" id="UP000813461">
    <property type="component" value="Unassembled WGS sequence"/>
</dbReference>
<keyword evidence="3" id="KW-1185">Reference proteome</keyword>
<reference evidence="2" key="1">
    <citation type="journal article" date="2021" name="Nat. Commun.">
        <title>Genetic determinants of endophytism in the Arabidopsis root mycobiome.</title>
        <authorList>
            <person name="Mesny F."/>
            <person name="Miyauchi S."/>
            <person name="Thiergart T."/>
            <person name="Pickel B."/>
            <person name="Atanasova L."/>
            <person name="Karlsson M."/>
            <person name="Huettel B."/>
            <person name="Barry K.W."/>
            <person name="Haridas S."/>
            <person name="Chen C."/>
            <person name="Bauer D."/>
            <person name="Andreopoulos W."/>
            <person name="Pangilinan J."/>
            <person name="LaButti K."/>
            <person name="Riley R."/>
            <person name="Lipzen A."/>
            <person name="Clum A."/>
            <person name="Drula E."/>
            <person name="Henrissat B."/>
            <person name="Kohler A."/>
            <person name="Grigoriev I.V."/>
            <person name="Martin F.M."/>
            <person name="Hacquard S."/>
        </authorList>
    </citation>
    <scope>NUCLEOTIDE SEQUENCE</scope>
    <source>
        <strain evidence="2">MPI-SDFR-AT-0120</strain>
    </source>
</reference>
<evidence type="ECO:0000313" key="3">
    <source>
        <dbReference type="Proteomes" id="UP000813461"/>
    </source>
</evidence>
<accession>A0A8K0VZF5</accession>
<name>A0A8K0VZF5_9PLEO</name>